<evidence type="ECO:0000256" key="8">
    <source>
        <dbReference type="ARBA" id="ARBA00022989"/>
    </source>
</evidence>
<comment type="caution">
    <text evidence="12">The sequence shown here is derived from an EMBL/GenBank/DDBJ whole genome shotgun (WGS) entry which is preliminary data.</text>
</comment>
<reference evidence="12 13" key="1">
    <citation type="submission" date="2018-02" db="EMBL/GenBank/DDBJ databases">
        <title>Insights into the biology of acidophilic members of the Acidiferrobacteraceae family derived from comparative genomic analyses.</title>
        <authorList>
            <person name="Issotta F."/>
            <person name="Thyssen C."/>
            <person name="Mena C."/>
            <person name="Moya A."/>
            <person name="Bellenberg S."/>
            <person name="Sproer C."/>
            <person name="Covarrubias P.C."/>
            <person name="Sand W."/>
            <person name="Quatrini R."/>
            <person name="Vera M."/>
        </authorList>
    </citation>
    <scope>NUCLEOTIDE SEQUENCE [LARGE SCALE GENOMIC DNA]</scope>
    <source>
        <strain evidence="13">m-1</strain>
    </source>
</reference>
<keyword evidence="6 11" id="KW-0067">ATP-binding</keyword>
<keyword evidence="9 11" id="KW-0406">Ion transport</keyword>
<protein>
    <recommendedName>
        <fullName evidence="11">Potassium-transporting ATPase KdpC subunit</fullName>
    </recommendedName>
    <alternativeName>
        <fullName evidence="11">ATP phosphohydrolase [potassium-transporting] C chain</fullName>
    </alternativeName>
    <alternativeName>
        <fullName evidence="11">Potassium-binding and translocating subunit C</fullName>
    </alternativeName>
    <alternativeName>
        <fullName evidence="11">Potassium-translocating ATPase C chain</fullName>
    </alternativeName>
</protein>
<accession>A0A368HK50</accession>
<evidence type="ECO:0000256" key="7">
    <source>
        <dbReference type="ARBA" id="ARBA00022958"/>
    </source>
</evidence>
<organism evidence="12 13">
    <name type="scientific">Acidiferrobacter thiooxydans</name>
    <dbReference type="NCBI Taxonomy" id="163359"/>
    <lineage>
        <taxon>Bacteria</taxon>
        <taxon>Pseudomonadati</taxon>
        <taxon>Pseudomonadota</taxon>
        <taxon>Gammaproteobacteria</taxon>
        <taxon>Acidiferrobacterales</taxon>
        <taxon>Acidiferrobacteraceae</taxon>
        <taxon>Acidiferrobacter</taxon>
    </lineage>
</organism>
<dbReference type="RefSeq" id="WP_114282326.1">
    <property type="nucleotide sequence ID" value="NZ_PSYR01000001.1"/>
</dbReference>
<dbReference type="Pfam" id="PF02669">
    <property type="entry name" value="KdpC"/>
    <property type="match status" value="1"/>
</dbReference>
<dbReference type="PANTHER" id="PTHR30042:SF2">
    <property type="entry name" value="POTASSIUM-TRANSPORTING ATPASE KDPC SUBUNIT"/>
    <property type="match status" value="1"/>
</dbReference>
<dbReference type="NCBIfam" id="TIGR00681">
    <property type="entry name" value="kdpC"/>
    <property type="match status" value="1"/>
</dbReference>
<comment type="subunit">
    <text evidence="11">The system is composed of three essential subunits: KdpA, KdpB and KdpC.</text>
</comment>
<keyword evidence="1 11" id="KW-0813">Transport</keyword>
<evidence type="ECO:0000256" key="9">
    <source>
        <dbReference type="ARBA" id="ARBA00023065"/>
    </source>
</evidence>
<evidence type="ECO:0000256" key="1">
    <source>
        <dbReference type="ARBA" id="ARBA00022448"/>
    </source>
</evidence>
<keyword evidence="2 11" id="KW-1003">Cell membrane</keyword>
<dbReference type="EMBL" id="PSYR01000001">
    <property type="protein sequence ID" value="RCN58839.1"/>
    <property type="molecule type" value="Genomic_DNA"/>
</dbReference>
<keyword evidence="4 11" id="KW-0812">Transmembrane</keyword>
<dbReference type="HAMAP" id="MF_00276">
    <property type="entry name" value="KdpC"/>
    <property type="match status" value="1"/>
</dbReference>
<gene>
    <name evidence="11" type="primary">kdpC</name>
    <name evidence="12" type="ORF">C4900_03515</name>
</gene>
<evidence type="ECO:0000256" key="2">
    <source>
        <dbReference type="ARBA" id="ARBA00022475"/>
    </source>
</evidence>
<evidence type="ECO:0000256" key="10">
    <source>
        <dbReference type="ARBA" id="ARBA00023136"/>
    </source>
</evidence>
<dbReference type="PANTHER" id="PTHR30042">
    <property type="entry name" value="POTASSIUM-TRANSPORTING ATPASE C CHAIN"/>
    <property type="match status" value="1"/>
</dbReference>
<keyword evidence="5 11" id="KW-0547">Nucleotide-binding</keyword>
<evidence type="ECO:0000313" key="13">
    <source>
        <dbReference type="Proteomes" id="UP000253250"/>
    </source>
</evidence>
<dbReference type="OrthoDB" id="9788285at2"/>
<dbReference type="GO" id="GO:0008556">
    <property type="term" value="F:P-type potassium transmembrane transporter activity"/>
    <property type="evidence" value="ECO:0007669"/>
    <property type="project" value="InterPro"/>
</dbReference>
<proteinExistence type="inferred from homology"/>
<dbReference type="PIRSF" id="PIRSF001296">
    <property type="entry name" value="K_ATPase_KdpC"/>
    <property type="match status" value="1"/>
</dbReference>
<keyword evidence="7 11" id="KW-0630">Potassium</keyword>
<dbReference type="InterPro" id="IPR003820">
    <property type="entry name" value="KdpC"/>
</dbReference>
<evidence type="ECO:0000256" key="4">
    <source>
        <dbReference type="ARBA" id="ARBA00022692"/>
    </source>
</evidence>
<evidence type="ECO:0000313" key="12">
    <source>
        <dbReference type="EMBL" id="RCN58839.1"/>
    </source>
</evidence>
<comment type="function">
    <text evidence="11">Part of the high-affinity ATP-driven potassium transport (or Kdp) system, which catalyzes the hydrolysis of ATP coupled with the electrogenic transport of potassium into the cytoplasm. This subunit acts as a catalytic chaperone that increases the ATP-binding affinity of the ATP-hydrolyzing subunit KdpB by the formation of a transient KdpB/KdpC/ATP ternary complex.</text>
</comment>
<dbReference type="GO" id="GO:0005524">
    <property type="term" value="F:ATP binding"/>
    <property type="evidence" value="ECO:0007669"/>
    <property type="project" value="UniProtKB-UniRule"/>
</dbReference>
<keyword evidence="8 11" id="KW-1133">Transmembrane helix</keyword>
<dbReference type="GO" id="GO:0005886">
    <property type="term" value="C:plasma membrane"/>
    <property type="evidence" value="ECO:0007669"/>
    <property type="project" value="UniProtKB-SubCell"/>
</dbReference>
<dbReference type="NCBIfam" id="NF001454">
    <property type="entry name" value="PRK00315.1"/>
    <property type="match status" value="1"/>
</dbReference>
<sequence>MSRTFGTALRLTLLSWVLFGLGYPLLEVGINQLAFPGPANGSLVRVKGQVVGSRLIEQRFTGSGWFHGRPSAVHMDPRSSGGSNLGPSSVRLARHLAARRARLVARHPRLAGRRLPADMITSSGSGLDPDITPANAYLQASWVARDRDLPRAVVRRLVARHIRGPWLGLFGQARVDVLSLNLGLKRIIARARHARMGP</sequence>
<dbReference type="AlphaFoldDB" id="A0A368HK50"/>
<comment type="subcellular location">
    <subcellularLocation>
        <location evidence="11">Cell membrane</location>
        <topology evidence="11">Single-pass membrane protein</topology>
    </subcellularLocation>
</comment>
<comment type="similarity">
    <text evidence="11">Belongs to the KdpC family.</text>
</comment>
<evidence type="ECO:0000256" key="5">
    <source>
        <dbReference type="ARBA" id="ARBA00022741"/>
    </source>
</evidence>
<evidence type="ECO:0000256" key="11">
    <source>
        <dbReference type="HAMAP-Rule" id="MF_00276"/>
    </source>
</evidence>
<keyword evidence="13" id="KW-1185">Reference proteome</keyword>
<name>A0A368HK50_9GAMM</name>
<evidence type="ECO:0000256" key="6">
    <source>
        <dbReference type="ARBA" id="ARBA00022840"/>
    </source>
</evidence>
<keyword evidence="10 11" id="KW-0472">Membrane</keyword>
<evidence type="ECO:0000256" key="3">
    <source>
        <dbReference type="ARBA" id="ARBA00022538"/>
    </source>
</evidence>
<dbReference type="Proteomes" id="UP000253250">
    <property type="component" value="Unassembled WGS sequence"/>
</dbReference>
<keyword evidence="3 11" id="KW-0633">Potassium transport</keyword>